<proteinExistence type="predicted"/>
<dbReference type="SUPFAM" id="SSF52540">
    <property type="entry name" value="P-loop containing nucleoside triphosphate hydrolases"/>
    <property type="match status" value="1"/>
</dbReference>
<evidence type="ECO:0000259" key="2">
    <source>
        <dbReference type="Pfam" id="PF01966"/>
    </source>
</evidence>
<organism evidence="3 4">
    <name type="scientific">Chitinophaga caseinilytica</name>
    <dbReference type="NCBI Taxonomy" id="2267521"/>
    <lineage>
        <taxon>Bacteria</taxon>
        <taxon>Pseudomonadati</taxon>
        <taxon>Bacteroidota</taxon>
        <taxon>Chitinophagia</taxon>
        <taxon>Chitinophagales</taxon>
        <taxon>Chitinophagaceae</taxon>
        <taxon>Chitinophaga</taxon>
    </lineage>
</organism>
<evidence type="ECO:0000256" key="1">
    <source>
        <dbReference type="ARBA" id="ARBA00022741"/>
    </source>
</evidence>
<name>A0ABZ2ZAH1_9BACT</name>
<dbReference type="Proteomes" id="UP001449657">
    <property type="component" value="Chromosome"/>
</dbReference>
<protein>
    <submittedName>
        <fullName evidence="3">AAA family ATPase</fullName>
    </submittedName>
</protein>
<sequence length="372" mass="41638">MWTLSNNKSWEHLEQTFAWVRDMAATPQDPAHHAEGDVAVHTRMVLEALCADAAFMELPPQEQEVLWAAALLHDVEKRSTTIIDADGSISSPGHARKGALTARNILYRDIPAPFAIREQVVALVRYHGFPLWALERPDPVKELVKVSLEADTRLLAILARADVMGRICGDRDELLYRIDCFEAFCQEQGCWGTSREFATPHARMHYLLGENAHPDYVPFNTPIAEVVVMSGLPGAGKDTFIRKHFPELPLVSLDGLRNEMDVAPTDAAGNGRVIQAAKERARAFLRRGEGFVWNATNTTRQMRTQLLELFYSYGAQVRIVYVEVPWRQLARQNGSRDAVVPALVLEKLAAKLEVPAAWEAHLVTWFSADPAI</sequence>
<feature type="domain" description="HD" evidence="2">
    <location>
        <begin position="41"/>
        <end position="162"/>
    </location>
</feature>
<evidence type="ECO:0000313" key="4">
    <source>
        <dbReference type="Proteomes" id="UP001449657"/>
    </source>
</evidence>
<keyword evidence="4" id="KW-1185">Reference proteome</keyword>
<accession>A0ABZ2ZAH1</accession>
<dbReference type="EMBL" id="CP150096">
    <property type="protein sequence ID" value="WZN48307.1"/>
    <property type="molecule type" value="Genomic_DNA"/>
</dbReference>
<dbReference type="InterPro" id="IPR006674">
    <property type="entry name" value="HD_domain"/>
</dbReference>
<dbReference type="Pfam" id="PF01966">
    <property type="entry name" value="HD"/>
    <property type="match status" value="1"/>
</dbReference>
<dbReference type="Pfam" id="PF13671">
    <property type="entry name" value="AAA_33"/>
    <property type="match status" value="1"/>
</dbReference>
<dbReference type="PANTHER" id="PTHR47545:SF1">
    <property type="entry name" value="MULTIFUNCTIONAL CCA PROTEIN"/>
    <property type="match status" value="1"/>
</dbReference>
<dbReference type="Gene3D" id="1.10.3090.10">
    <property type="entry name" value="cca-adding enzyme, domain 2"/>
    <property type="match status" value="1"/>
</dbReference>
<reference evidence="3 4" key="1">
    <citation type="submission" date="2024-03" db="EMBL/GenBank/DDBJ databases">
        <title>Chitinophaga caseinilytica sp. nov., a casein hydrolysing bacterium isolated from forest soil.</title>
        <authorList>
            <person name="Lee D.S."/>
            <person name="Han D.M."/>
            <person name="Baek J.H."/>
            <person name="Choi D.G."/>
            <person name="Jeon J.H."/>
            <person name="Jeon C.O."/>
        </authorList>
    </citation>
    <scope>NUCLEOTIDE SEQUENCE [LARGE SCALE GENOMIC DNA]</scope>
    <source>
        <strain evidence="3 4">KACC 19118</strain>
    </source>
</reference>
<dbReference type="InterPro" id="IPR050124">
    <property type="entry name" value="tRNA_CCA-adding_enzyme"/>
</dbReference>
<dbReference type="SUPFAM" id="SSF109604">
    <property type="entry name" value="HD-domain/PDEase-like"/>
    <property type="match status" value="1"/>
</dbReference>
<gene>
    <name evidence="3" type="ORF">WJU22_08975</name>
</gene>
<dbReference type="CDD" id="cd00077">
    <property type="entry name" value="HDc"/>
    <property type="match status" value="1"/>
</dbReference>
<dbReference type="InterPro" id="IPR003607">
    <property type="entry name" value="HD/PDEase_dom"/>
</dbReference>
<dbReference type="RefSeq" id="WP_341842902.1">
    <property type="nucleotide sequence ID" value="NZ_CP149792.1"/>
</dbReference>
<evidence type="ECO:0000313" key="3">
    <source>
        <dbReference type="EMBL" id="WZN48307.1"/>
    </source>
</evidence>
<dbReference type="Gene3D" id="3.40.50.300">
    <property type="entry name" value="P-loop containing nucleotide triphosphate hydrolases"/>
    <property type="match status" value="1"/>
</dbReference>
<dbReference type="PANTHER" id="PTHR47545">
    <property type="entry name" value="MULTIFUNCTIONAL CCA PROTEIN"/>
    <property type="match status" value="1"/>
</dbReference>
<dbReference type="InterPro" id="IPR027417">
    <property type="entry name" value="P-loop_NTPase"/>
</dbReference>
<keyword evidence="1" id="KW-0547">Nucleotide-binding</keyword>